<protein>
    <submittedName>
        <fullName evidence="1">Uncharacterized protein</fullName>
    </submittedName>
</protein>
<name>A0ACB6Q8E7_9PLEO</name>
<sequence>MDIYLKANQLLLYVFGSLSSFSLAVKSPAYLQGNIRDNYPIFILAWIEIYLKSTDRLNSMNKREMYLSHQFILRKVQANMAVRGWTE</sequence>
<dbReference type="Proteomes" id="UP000799755">
    <property type="component" value="Unassembled WGS sequence"/>
</dbReference>
<organism evidence="1 2">
    <name type="scientific">Lindgomyces ingoldianus</name>
    <dbReference type="NCBI Taxonomy" id="673940"/>
    <lineage>
        <taxon>Eukaryota</taxon>
        <taxon>Fungi</taxon>
        <taxon>Dikarya</taxon>
        <taxon>Ascomycota</taxon>
        <taxon>Pezizomycotina</taxon>
        <taxon>Dothideomycetes</taxon>
        <taxon>Pleosporomycetidae</taxon>
        <taxon>Pleosporales</taxon>
        <taxon>Lindgomycetaceae</taxon>
        <taxon>Lindgomyces</taxon>
    </lineage>
</organism>
<gene>
    <name evidence="1" type="ORF">BDR25DRAFT_363057</name>
</gene>
<accession>A0ACB6Q8E7</accession>
<proteinExistence type="predicted"/>
<comment type="caution">
    <text evidence="1">The sequence shown here is derived from an EMBL/GenBank/DDBJ whole genome shotgun (WGS) entry which is preliminary data.</text>
</comment>
<evidence type="ECO:0000313" key="2">
    <source>
        <dbReference type="Proteomes" id="UP000799755"/>
    </source>
</evidence>
<keyword evidence="2" id="KW-1185">Reference proteome</keyword>
<evidence type="ECO:0000313" key="1">
    <source>
        <dbReference type="EMBL" id="KAF2463149.1"/>
    </source>
</evidence>
<dbReference type="EMBL" id="MU003553">
    <property type="protein sequence ID" value="KAF2463149.1"/>
    <property type="molecule type" value="Genomic_DNA"/>
</dbReference>
<reference evidence="1" key="1">
    <citation type="journal article" date="2020" name="Stud. Mycol.">
        <title>101 Dothideomycetes genomes: a test case for predicting lifestyles and emergence of pathogens.</title>
        <authorList>
            <person name="Haridas S."/>
            <person name="Albert R."/>
            <person name="Binder M."/>
            <person name="Bloem J."/>
            <person name="Labutti K."/>
            <person name="Salamov A."/>
            <person name="Andreopoulos B."/>
            <person name="Baker S."/>
            <person name="Barry K."/>
            <person name="Bills G."/>
            <person name="Bluhm B."/>
            <person name="Cannon C."/>
            <person name="Castanera R."/>
            <person name="Culley D."/>
            <person name="Daum C."/>
            <person name="Ezra D."/>
            <person name="Gonzalez J."/>
            <person name="Henrissat B."/>
            <person name="Kuo A."/>
            <person name="Liang C."/>
            <person name="Lipzen A."/>
            <person name="Lutzoni F."/>
            <person name="Magnuson J."/>
            <person name="Mondo S."/>
            <person name="Nolan M."/>
            <person name="Ohm R."/>
            <person name="Pangilinan J."/>
            <person name="Park H.-J."/>
            <person name="Ramirez L."/>
            <person name="Alfaro M."/>
            <person name="Sun H."/>
            <person name="Tritt A."/>
            <person name="Yoshinaga Y."/>
            <person name="Zwiers L.-H."/>
            <person name="Turgeon B."/>
            <person name="Goodwin S."/>
            <person name="Spatafora J."/>
            <person name="Crous P."/>
            <person name="Grigoriev I."/>
        </authorList>
    </citation>
    <scope>NUCLEOTIDE SEQUENCE</scope>
    <source>
        <strain evidence="1">ATCC 200398</strain>
    </source>
</reference>